<dbReference type="AlphaFoldDB" id="A0A223RNC2"/>
<evidence type="ECO:0000256" key="2">
    <source>
        <dbReference type="ARBA" id="ARBA00022448"/>
    </source>
</evidence>
<evidence type="ECO:0000313" key="9">
    <source>
        <dbReference type="Proteomes" id="UP000215043"/>
    </source>
</evidence>
<keyword evidence="2" id="KW-0813">Transport</keyword>
<keyword evidence="5 7" id="KW-1133">Transmembrane helix</keyword>
<gene>
    <name evidence="8" type="ORF">CDG81_01880</name>
</gene>
<name>A0A223RNC2_9ACTN</name>
<dbReference type="PANTHER" id="PTHR23513:SF11">
    <property type="entry name" value="STAPHYLOFERRIN A TRANSPORTER"/>
    <property type="match status" value="1"/>
</dbReference>
<dbReference type="GO" id="GO:0005886">
    <property type="term" value="C:plasma membrane"/>
    <property type="evidence" value="ECO:0007669"/>
    <property type="project" value="UniProtKB-SubCell"/>
</dbReference>
<feature type="transmembrane region" description="Helical" evidence="7">
    <location>
        <begin position="377"/>
        <end position="397"/>
    </location>
</feature>
<feature type="transmembrane region" description="Helical" evidence="7">
    <location>
        <begin position="134"/>
        <end position="162"/>
    </location>
</feature>
<dbReference type="Pfam" id="PF05977">
    <property type="entry name" value="MFS_3"/>
    <property type="match status" value="1"/>
</dbReference>
<keyword evidence="4 7" id="KW-0812">Transmembrane</keyword>
<evidence type="ECO:0000256" key="6">
    <source>
        <dbReference type="ARBA" id="ARBA00023136"/>
    </source>
</evidence>
<feature type="transmembrane region" description="Helical" evidence="7">
    <location>
        <begin position="337"/>
        <end position="356"/>
    </location>
</feature>
<dbReference type="KEGG" id="aey:CDG81_01880"/>
<feature type="transmembrane region" description="Helical" evidence="7">
    <location>
        <begin position="74"/>
        <end position="99"/>
    </location>
</feature>
<evidence type="ECO:0000313" key="8">
    <source>
        <dbReference type="EMBL" id="ASU77265.1"/>
    </source>
</evidence>
<dbReference type="PANTHER" id="PTHR23513">
    <property type="entry name" value="INTEGRAL MEMBRANE EFFLUX PROTEIN-RELATED"/>
    <property type="match status" value="1"/>
</dbReference>
<dbReference type="InterPro" id="IPR010290">
    <property type="entry name" value="TM_effector"/>
</dbReference>
<feature type="transmembrane region" description="Helical" evidence="7">
    <location>
        <begin position="46"/>
        <end position="68"/>
    </location>
</feature>
<feature type="transmembrane region" description="Helical" evidence="7">
    <location>
        <begin position="403"/>
        <end position="423"/>
    </location>
</feature>
<evidence type="ECO:0000256" key="1">
    <source>
        <dbReference type="ARBA" id="ARBA00004651"/>
    </source>
</evidence>
<sequence length="445" mass="45715">MCQPRSSALPCIGLPGCDGRMAVTASCVDRSGVASPLRLRGFRWLFVGRVLSSFGDSLVPLTVAFTALELTGSAVGLGGVLLANRLPVVVATLAGGVLGDVFDRRWVMVAADVWRMASQAVCGVLLLAGQLPLWALIVLQSCAGVGTAVFTPAATGLLPALVPENLLRQANALLGLAANVNKVAAISVAGLLVAGLGSGWALLADAATFAAGALSLLLIGPVTTPAGKRERRGVLAEMWGGWRHVATTPWLRALLGYTALLQALVIGPHMLLGPLLARQHYHGAASWAVIGAVQAIGSIAGSALALRLRPSRPLVAAVAASLLMLPYLALFAAAAPLWLVSLAALGFGLQGSYYLATQAWLLQRHVPDQQLARVASCFQLGNLVLVPLSLAAAGPLAEHVDARLLLAAAAVWALASTLVALAAPTIRAHPEAVQPGSGAMSTKRL</sequence>
<feature type="transmembrane region" description="Helical" evidence="7">
    <location>
        <begin position="284"/>
        <end position="306"/>
    </location>
</feature>
<feature type="transmembrane region" description="Helical" evidence="7">
    <location>
        <begin position="313"/>
        <end position="331"/>
    </location>
</feature>
<keyword evidence="3" id="KW-1003">Cell membrane</keyword>
<feature type="transmembrane region" description="Helical" evidence="7">
    <location>
        <begin position="183"/>
        <end position="203"/>
    </location>
</feature>
<evidence type="ECO:0008006" key="10">
    <source>
        <dbReference type="Google" id="ProtNLM"/>
    </source>
</evidence>
<keyword evidence="6 7" id="KW-0472">Membrane</keyword>
<evidence type="ECO:0000256" key="7">
    <source>
        <dbReference type="SAM" id="Phobius"/>
    </source>
</evidence>
<feature type="transmembrane region" description="Helical" evidence="7">
    <location>
        <begin position="209"/>
        <end position="228"/>
    </location>
</feature>
<evidence type="ECO:0000256" key="5">
    <source>
        <dbReference type="ARBA" id="ARBA00022989"/>
    </source>
</evidence>
<feature type="transmembrane region" description="Helical" evidence="7">
    <location>
        <begin position="249"/>
        <end position="272"/>
    </location>
</feature>
<dbReference type="Proteomes" id="UP000215043">
    <property type="component" value="Chromosome"/>
</dbReference>
<protein>
    <recommendedName>
        <fullName evidence="10">MFS transporter</fullName>
    </recommendedName>
</protein>
<proteinExistence type="predicted"/>
<dbReference type="EMBL" id="CP022752">
    <property type="protein sequence ID" value="ASU77265.1"/>
    <property type="molecule type" value="Genomic_DNA"/>
</dbReference>
<accession>A0A223RNC2</accession>
<dbReference type="Gene3D" id="1.20.1250.20">
    <property type="entry name" value="MFS general substrate transporter like domains"/>
    <property type="match status" value="1"/>
</dbReference>
<comment type="subcellular location">
    <subcellularLocation>
        <location evidence="1">Cell membrane</location>
        <topology evidence="1">Multi-pass membrane protein</topology>
    </subcellularLocation>
</comment>
<dbReference type="InterPro" id="IPR036259">
    <property type="entry name" value="MFS_trans_sf"/>
</dbReference>
<dbReference type="CDD" id="cd06173">
    <property type="entry name" value="MFS_MefA_like"/>
    <property type="match status" value="1"/>
</dbReference>
<evidence type="ECO:0000256" key="3">
    <source>
        <dbReference type="ARBA" id="ARBA00022475"/>
    </source>
</evidence>
<reference evidence="8 9" key="1">
    <citation type="submission" date="2017-08" db="EMBL/GenBank/DDBJ databases">
        <title>The complete genome sequence of moderately halophilic actinomycete Actinopolyspora erythraea YIM 90600, the producer of novel erythromycin, novel actinopolysporins A-C and tubercidin.</title>
        <authorList>
            <person name="Yin M."/>
            <person name="Tang S."/>
        </authorList>
    </citation>
    <scope>NUCLEOTIDE SEQUENCE [LARGE SCALE GENOMIC DNA]</scope>
    <source>
        <strain evidence="8 9">YIM 90600</strain>
    </source>
</reference>
<organism evidence="8 9">
    <name type="scientific">Actinopolyspora erythraea</name>
    <dbReference type="NCBI Taxonomy" id="414996"/>
    <lineage>
        <taxon>Bacteria</taxon>
        <taxon>Bacillati</taxon>
        <taxon>Actinomycetota</taxon>
        <taxon>Actinomycetes</taxon>
        <taxon>Actinopolysporales</taxon>
        <taxon>Actinopolysporaceae</taxon>
        <taxon>Actinopolyspora</taxon>
    </lineage>
</organism>
<evidence type="ECO:0000256" key="4">
    <source>
        <dbReference type="ARBA" id="ARBA00022692"/>
    </source>
</evidence>
<dbReference type="SUPFAM" id="SSF103473">
    <property type="entry name" value="MFS general substrate transporter"/>
    <property type="match status" value="1"/>
</dbReference>